<dbReference type="Gene3D" id="3.40.50.2000">
    <property type="entry name" value="Glycogen Phosphorylase B"/>
    <property type="match status" value="1"/>
</dbReference>
<gene>
    <name evidence="1" type="ORF">GCM10023230_21300</name>
</gene>
<proteinExistence type="predicted"/>
<name>A0ABP9A0H0_9FLAO</name>
<protein>
    <recommendedName>
        <fullName evidence="3">Glycosyl transferase family 1 domain-containing protein</fullName>
    </recommendedName>
</protein>
<keyword evidence="2" id="KW-1185">Reference proteome</keyword>
<evidence type="ECO:0008006" key="3">
    <source>
        <dbReference type="Google" id="ProtNLM"/>
    </source>
</evidence>
<dbReference type="Proteomes" id="UP001500141">
    <property type="component" value="Unassembled WGS sequence"/>
</dbReference>
<evidence type="ECO:0000313" key="2">
    <source>
        <dbReference type="Proteomes" id="UP001500141"/>
    </source>
</evidence>
<reference evidence="2" key="1">
    <citation type="journal article" date="2019" name="Int. J. Syst. Evol. Microbiol.">
        <title>The Global Catalogue of Microorganisms (GCM) 10K type strain sequencing project: providing services to taxonomists for standard genome sequencing and annotation.</title>
        <authorList>
            <consortium name="The Broad Institute Genomics Platform"/>
            <consortium name="The Broad Institute Genome Sequencing Center for Infectious Disease"/>
            <person name="Wu L."/>
            <person name="Ma J."/>
        </authorList>
    </citation>
    <scope>NUCLEOTIDE SEQUENCE [LARGE SCALE GENOMIC DNA]</scope>
    <source>
        <strain evidence="2">JCM 18198</strain>
    </source>
</reference>
<organism evidence="1 2">
    <name type="scientific">Flavobacterium hankyongi</name>
    <dbReference type="NCBI Taxonomy" id="1176532"/>
    <lineage>
        <taxon>Bacteria</taxon>
        <taxon>Pseudomonadati</taxon>
        <taxon>Bacteroidota</taxon>
        <taxon>Flavobacteriia</taxon>
        <taxon>Flavobacteriales</taxon>
        <taxon>Flavobacteriaceae</taxon>
        <taxon>Flavobacterium</taxon>
    </lineage>
</organism>
<dbReference type="SUPFAM" id="SSF53756">
    <property type="entry name" value="UDP-Glycosyltransferase/glycogen phosphorylase"/>
    <property type="match status" value="1"/>
</dbReference>
<accession>A0ABP9A0H0</accession>
<comment type="caution">
    <text evidence="1">The sequence shown here is derived from an EMBL/GenBank/DDBJ whole genome shotgun (WGS) entry which is preliminary data.</text>
</comment>
<dbReference type="EMBL" id="BAABIP010000018">
    <property type="protein sequence ID" value="GAA4770882.1"/>
    <property type="molecule type" value="Genomic_DNA"/>
</dbReference>
<sequence>MKPLRKKQIAFVEMETHSALLEQWFLLVCKMYQIDFHFFVSQKVCDKLTAIPKEHLTIISSVAETNFSTYDGVVVNTLHRDFSAYQKLFKEKPVLCLVHNLNFSLFFKSISLRNILREKERFTYFLKLYLKEKIASKRKLISGAKKFGVISASALETIKKDGAFVGKSALIQMNYCQNSEFPTSEVIEIVMPGNVSRKRKDIDLIFRIIEKLQPTSKLHFVFLGKPENEKVLNQLELLKLKCNSNISITYYHRFIPWEEYSNIIAKAHLLLCPIKKNTSFYWVDEVYGSTKVSGAEADCIYNGKIGIFPSSYPKMDWHNWSYESESDLLRVLQNITSEDLKKEYQKLKPFVEKYTFDKVKTELEKQLIELTEN</sequence>
<evidence type="ECO:0000313" key="1">
    <source>
        <dbReference type="EMBL" id="GAA4770882.1"/>
    </source>
</evidence>